<dbReference type="VEuPathDB" id="FungiDB:BDEG_27374"/>
<reference evidence="2 3" key="1">
    <citation type="submission" date="2006-10" db="EMBL/GenBank/DDBJ databases">
        <title>The Genome Sequence of Batrachochytrium dendrobatidis JEL423.</title>
        <authorList>
            <consortium name="The Broad Institute Genome Sequencing Platform"/>
            <person name="Birren B."/>
            <person name="Lander E."/>
            <person name="Galagan J."/>
            <person name="Cuomo C."/>
            <person name="Devon K."/>
            <person name="Jaffe D."/>
            <person name="Butler J."/>
            <person name="Alvarez P."/>
            <person name="Gnerre S."/>
            <person name="Grabherr M."/>
            <person name="Kleber M."/>
            <person name="Mauceli E."/>
            <person name="Brockman W."/>
            <person name="Young S."/>
            <person name="LaButti K."/>
            <person name="Sykes S."/>
            <person name="DeCaprio D."/>
            <person name="Crawford M."/>
            <person name="Koehrsen M."/>
            <person name="Engels R."/>
            <person name="Montgomery P."/>
            <person name="Pearson M."/>
            <person name="Howarth C."/>
            <person name="Larson L."/>
            <person name="White J."/>
            <person name="O'Leary S."/>
            <person name="Kodira C."/>
            <person name="Zeng Q."/>
            <person name="Yandava C."/>
            <person name="Alvarado L."/>
            <person name="Longcore J."/>
            <person name="James T."/>
        </authorList>
    </citation>
    <scope>NUCLEOTIDE SEQUENCE [LARGE SCALE GENOMIC DNA]</scope>
    <source>
        <strain evidence="2 3">JEL423</strain>
    </source>
</reference>
<protein>
    <recommendedName>
        <fullName evidence="1">DUF4246 domain-containing protein</fullName>
    </recommendedName>
</protein>
<dbReference type="Proteomes" id="UP000077115">
    <property type="component" value="Unassembled WGS sequence"/>
</dbReference>
<dbReference type="InterPro" id="IPR049192">
    <property type="entry name" value="DUF4246_C"/>
</dbReference>
<name>A0A177WWW3_BATDL</name>
<sequence>MAPCDILLSTRLVSDTPIINGNPKFISRKFQCLPSEFRVEQDGSVTINSYINNLSPIWHRDMYKCIAKIFKCFVPMFESLFRRYISVNQSDHDDMEPDTQVTRPVYVSTLPEHLNPDYESAKPVSLRGRNLQVIVKLTNIQLTPSKPKYDEGNWNIEGPINESIVAIGLYYYDVENITTPKLDFRVAVDRFMYQIASNMYWEDVYGIDRESPQNQYIGSLEASNGRCVVYPNRYQHKEQSFELADPTQPGHCKILTFFVVNPSRRIVSTAHVAPQQPQWYNSSLDKTPIPPELWNDATQYIQGVQSPAEAKHYRDELTSDRTQITRAYNEYIYEQKYNLDH</sequence>
<dbReference type="InterPro" id="IPR025340">
    <property type="entry name" value="DUF4246"/>
</dbReference>
<reference evidence="2 3" key="2">
    <citation type="submission" date="2016-05" db="EMBL/GenBank/DDBJ databases">
        <title>Lineage-specific infection strategies underlie the spectrum of fungal disease in amphibians.</title>
        <authorList>
            <person name="Cuomo C.A."/>
            <person name="Farrer R.A."/>
            <person name="James T."/>
            <person name="Longcore J."/>
            <person name="Birren B."/>
        </authorList>
    </citation>
    <scope>NUCLEOTIDE SEQUENCE [LARGE SCALE GENOMIC DNA]</scope>
    <source>
        <strain evidence="2 3">JEL423</strain>
    </source>
</reference>
<dbReference type="EMBL" id="DS022311">
    <property type="protein sequence ID" value="OAJ44105.1"/>
    <property type="molecule type" value="Genomic_DNA"/>
</dbReference>
<dbReference type="OrthoDB" id="415532at2759"/>
<evidence type="ECO:0000259" key="1">
    <source>
        <dbReference type="Pfam" id="PF14033"/>
    </source>
</evidence>
<accession>A0A177WWW3</accession>
<organism evidence="2 3">
    <name type="scientific">Batrachochytrium dendrobatidis (strain JEL423)</name>
    <dbReference type="NCBI Taxonomy" id="403673"/>
    <lineage>
        <taxon>Eukaryota</taxon>
        <taxon>Fungi</taxon>
        <taxon>Fungi incertae sedis</taxon>
        <taxon>Chytridiomycota</taxon>
        <taxon>Chytridiomycota incertae sedis</taxon>
        <taxon>Chytridiomycetes</taxon>
        <taxon>Rhizophydiales</taxon>
        <taxon>Rhizophydiales incertae sedis</taxon>
        <taxon>Batrachochytrium</taxon>
    </lineage>
</organism>
<evidence type="ECO:0000313" key="2">
    <source>
        <dbReference type="EMBL" id="OAJ44105.1"/>
    </source>
</evidence>
<dbReference type="PANTHER" id="PTHR33119">
    <property type="entry name" value="IFI3P"/>
    <property type="match status" value="1"/>
</dbReference>
<dbReference type="AlphaFoldDB" id="A0A177WWW3"/>
<dbReference type="Pfam" id="PF14033">
    <property type="entry name" value="DUF4246"/>
    <property type="match status" value="1"/>
</dbReference>
<dbReference type="PANTHER" id="PTHR33119:SF1">
    <property type="entry name" value="FE2OG DIOXYGENASE DOMAIN-CONTAINING PROTEIN"/>
    <property type="match status" value="1"/>
</dbReference>
<gene>
    <name evidence="2" type="ORF">BDEG_27374</name>
</gene>
<evidence type="ECO:0000313" key="3">
    <source>
        <dbReference type="Proteomes" id="UP000077115"/>
    </source>
</evidence>
<proteinExistence type="predicted"/>
<dbReference type="STRING" id="403673.A0A177WWW3"/>
<feature type="domain" description="DUF4246" evidence="1">
    <location>
        <begin position="24"/>
        <end position="281"/>
    </location>
</feature>